<keyword evidence="10" id="KW-1185">Reference proteome</keyword>
<protein>
    <recommendedName>
        <fullName evidence="8">GATA-type domain-containing protein</fullName>
    </recommendedName>
</protein>
<organism evidence="9 10">
    <name type="scientific">Calocera cornea HHB12733</name>
    <dbReference type="NCBI Taxonomy" id="1353952"/>
    <lineage>
        <taxon>Eukaryota</taxon>
        <taxon>Fungi</taxon>
        <taxon>Dikarya</taxon>
        <taxon>Basidiomycota</taxon>
        <taxon>Agaricomycotina</taxon>
        <taxon>Dacrymycetes</taxon>
        <taxon>Dacrymycetales</taxon>
        <taxon>Dacrymycetaceae</taxon>
        <taxon>Calocera</taxon>
    </lineage>
</organism>
<feature type="compositionally biased region" description="Polar residues" evidence="7">
    <location>
        <begin position="398"/>
        <end position="411"/>
    </location>
</feature>
<accession>A0A165DWC2</accession>
<feature type="region of interest" description="Disordered" evidence="7">
    <location>
        <begin position="109"/>
        <end position="182"/>
    </location>
</feature>
<dbReference type="Gene3D" id="3.30.50.10">
    <property type="entry name" value="Erythroid Transcription Factor GATA-1, subunit A"/>
    <property type="match status" value="1"/>
</dbReference>
<evidence type="ECO:0000256" key="3">
    <source>
        <dbReference type="ARBA" id="ARBA00022833"/>
    </source>
</evidence>
<feature type="region of interest" description="Disordered" evidence="7">
    <location>
        <begin position="575"/>
        <end position="605"/>
    </location>
</feature>
<feature type="region of interest" description="Disordered" evidence="7">
    <location>
        <begin position="221"/>
        <end position="250"/>
    </location>
</feature>
<reference evidence="9 10" key="1">
    <citation type="journal article" date="2016" name="Mol. Biol. Evol.">
        <title>Comparative Genomics of Early-Diverging Mushroom-Forming Fungi Provides Insights into the Origins of Lignocellulose Decay Capabilities.</title>
        <authorList>
            <person name="Nagy L.G."/>
            <person name="Riley R."/>
            <person name="Tritt A."/>
            <person name="Adam C."/>
            <person name="Daum C."/>
            <person name="Floudas D."/>
            <person name="Sun H."/>
            <person name="Yadav J.S."/>
            <person name="Pangilinan J."/>
            <person name="Larsson K.H."/>
            <person name="Matsuura K."/>
            <person name="Barry K."/>
            <person name="Labutti K."/>
            <person name="Kuo R."/>
            <person name="Ohm R.A."/>
            <person name="Bhattacharya S.S."/>
            <person name="Shirouzu T."/>
            <person name="Yoshinaga Y."/>
            <person name="Martin F.M."/>
            <person name="Grigoriev I.V."/>
            <person name="Hibbett D.S."/>
        </authorList>
    </citation>
    <scope>NUCLEOTIDE SEQUENCE [LARGE SCALE GENOMIC DNA]</scope>
    <source>
        <strain evidence="9 10">HHB12733</strain>
    </source>
</reference>
<dbReference type="EMBL" id="KV424031">
    <property type="protein sequence ID" value="KZT53674.1"/>
    <property type="molecule type" value="Genomic_DNA"/>
</dbReference>
<feature type="region of interest" description="Disordered" evidence="7">
    <location>
        <begin position="40"/>
        <end position="93"/>
    </location>
</feature>
<dbReference type="InterPro" id="IPR000679">
    <property type="entry name" value="Znf_GATA"/>
</dbReference>
<dbReference type="OrthoDB" id="2162994at2759"/>
<name>A0A165DWC2_9BASI</name>
<feature type="region of interest" description="Disordered" evidence="7">
    <location>
        <begin position="332"/>
        <end position="354"/>
    </location>
</feature>
<dbReference type="SUPFAM" id="SSF57716">
    <property type="entry name" value="Glucocorticoid receptor-like (DNA-binding domain)"/>
    <property type="match status" value="1"/>
</dbReference>
<gene>
    <name evidence="9" type="ORF">CALCODRAFT_41907</name>
</gene>
<dbReference type="GO" id="GO:0043565">
    <property type="term" value="F:sequence-specific DNA binding"/>
    <property type="evidence" value="ECO:0007669"/>
    <property type="project" value="InterPro"/>
</dbReference>
<dbReference type="PANTHER" id="PTHR47172:SF24">
    <property type="entry name" value="GATA ZINC FINGER DOMAIN-CONTAINING PROTEIN 14-RELATED"/>
    <property type="match status" value="1"/>
</dbReference>
<evidence type="ECO:0000256" key="1">
    <source>
        <dbReference type="ARBA" id="ARBA00022723"/>
    </source>
</evidence>
<evidence type="ECO:0000256" key="7">
    <source>
        <dbReference type="SAM" id="MobiDB-lite"/>
    </source>
</evidence>
<evidence type="ECO:0000256" key="4">
    <source>
        <dbReference type="ARBA" id="ARBA00023015"/>
    </source>
</evidence>
<proteinExistence type="predicted"/>
<feature type="region of interest" description="Disordered" evidence="7">
    <location>
        <begin position="513"/>
        <end position="551"/>
    </location>
</feature>
<evidence type="ECO:0000256" key="6">
    <source>
        <dbReference type="PROSITE-ProRule" id="PRU00094"/>
    </source>
</evidence>
<feature type="compositionally biased region" description="Basic and acidic residues" evidence="7">
    <location>
        <begin position="378"/>
        <end position="391"/>
    </location>
</feature>
<dbReference type="STRING" id="1353952.A0A165DWC2"/>
<evidence type="ECO:0000256" key="5">
    <source>
        <dbReference type="ARBA" id="ARBA00023163"/>
    </source>
</evidence>
<dbReference type="AlphaFoldDB" id="A0A165DWC2"/>
<keyword evidence="2 6" id="KW-0863">Zinc-finger</keyword>
<evidence type="ECO:0000259" key="8">
    <source>
        <dbReference type="PROSITE" id="PS50114"/>
    </source>
</evidence>
<dbReference type="SMART" id="SM00401">
    <property type="entry name" value="ZnF_GATA"/>
    <property type="match status" value="1"/>
</dbReference>
<evidence type="ECO:0000313" key="10">
    <source>
        <dbReference type="Proteomes" id="UP000076842"/>
    </source>
</evidence>
<dbReference type="Pfam" id="PF00320">
    <property type="entry name" value="GATA"/>
    <property type="match status" value="1"/>
</dbReference>
<keyword evidence="5" id="KW-0804">Transcription</keyword>
<keyword evidence="4" id="KW-0805">Transcription regulation</keyword>
<dbReference type="Proteomes" id="UP000076842">
    <property type="component" value="Unassembled WGS sequence"/>
</dbReference>
<feature type="compositionally biased region" description="Low complexity" evidence="7">
    <location>
        <begin position="517"/>
        <end position="541"/>
    </location>
</feature>
<dbReference type="InParanoid" id="A0A165DWC2"/>
<dbReference type="PANTHER" id="PTHR47172">
    <property type="entry name" value="OS01G0976800 PROTEIN"/>
    <property type="match status" value="1"/>
</dbReference>
<keyword evidence="3" id="KW-0862">Zinc</keyword>
<dbReference type="GO" id="GO:0008270">
    <property type="term" value="F:zinc ion binding"/>
    <property type="evidence" value="ECO:0007669"/>
    <property type="project" value="UniProtKB-KW"/>
</dbReference>
<feature type="compositionally biased region" description="Polar residues" evidence="7">
    <location>
        <begin position="147"/>
        <end position="170"/>
    </location>
</feature>
<feature type="region of interest" description="Disordered" evidence="7">
    <location>
        <begin position="378"/>
        <end position="461"/>
    </location>
</feature>
<evidence type="ECO:0000256" key="2">
    <source>
        <dbReference type="ARBA" id="ARBA00022771"/>
    </source>
</evidence>
<feature type="region of interest" description="Disordered" evidence="7">
    <location>
        <begin position="722"/>
        <end position="747"/>
    </location>
</feature>
<dbReference type="GO" id="GO:0006355">
    <property type="term" value="P:regulation of DNA-templated transcription"/>
    <property type="evidence" value="ECO:0007669"/>
    <property type="project" value="InterPro"/>
</dbReference>
<feature type="compositionally biased region" description="Low complexity" evidence="7">
    <location>
        <begin position="583"/>
        <end position="594"/>
    </location>
</feature>
<feature type="compositionally biased region" description="Polar residues" evidence="7">
    <location>
        <begin position="221"/>
        <end position="238"/>
    </location>
</feature>
<sequence>MRNPLDGPLSPLPFLPHHPHAAAHIMPGTDARYSLPALQSLDLPQPMPGQGASSVSSHVSPIGSQPPRPPTSAQSFSAPHQIANGPPQTYRNAADFNRLPSLAGVAASLAHTQQSAQQQEQPREQNYAQQSSYDQSRILPPPLPRVQVNSNNYAQQSTSTLPPLSANSAGSRDITKYEESARQNPFHAPHVPLRPQQQYGANPNAVNGDAYQAEMTPSYSTSTLVHGRTPSQTSTFAPSQRHMLAPSPESSQFYSPIAAMPVGKSDAWAGEDQYSYLSGTVNGVDQDPSEMDPAAIMQVVVNHCNAIVQFTTQYGAHRHFLIWFDPNDLPGATPRGTLQTPSPSPNAGFPQGLPEDKLSDMVNRAIAVVRLLRALSHRQAEQAKPPTKDMLDSLELDGTSNGDGENDSMSARPNKRMKMSPPKDSAEVDAPKPKYKKRSRAPPPSQCASCGISETPEWRKGPDGARTLCNACGLHFAKLSRNRERDVDNNGRPIRPPVNIDMLRNSVRATCQPTRVQTSAPAEQSATATSSSAPSAPQSATVQERNTQEASMPMVWEAPVASRPSNPYAASAVEQASMGQMHSGSYSSSTAQQSPVESLQSSGYGATVTQSPVSALHTPTYATPTSHMQTSAYPTPMFQTTDPLYQLAQAAGNAVQWGAQSSQSVLSQGSVPQAQGAATTAEQHQYWQQQPQTSLLANQMSNVRTDLPETPINSWSGMRMQQPAPMGYAQAPSGSNHQLQENTRVYG</sequence>
<dbReference type="PROSITE" id="PS00344">
    <property type="entry name" value="GATA_ZN_FINGER_1"/>
    <property type="match status" value="1"/>
</dbReference>
<feature type="compositionally biased region" description="Polar residues" evidence="7">
    <location>
        <begin position="595"/>
        <end position="605"/>
    </location>
</feature>
<keyword evidence="1" id="KW-0479">Metal-binding</keyword>
<evidence type="ECO:0000313" key="9">
    <source>
        <dbReference type="EMBL" id="KZT53674.1"/>
    </source>
</evidence>
<dbReference type="InterPro" id="IPR013088">
    <property type="entry name" value="Znf_NHR/GATA"/>
</dbReference>
<feature type="compositionally biased region" description="Low complexity" evidence="7">
    <location>
        <begin position="109"/>
        <end position="130"/>
    </location>
</feature>
<dbReference type="PROSITE" id="PS50114">
    <property type="entry name" value="GATA_ZN_FINGER_2"/>
    <property type="match status" value="1"/>
</dbReference>
<feature type="domain" description="GATA-type" evidence="8">
    <location>
        <begin position="441"/>
        <end position="495"/>
    </location>
</feature>
<dbReference type="CDD" id="cd00202">
    <property type="entry name" value="ZnF_GATA"/>
    <property type="match status" value="1"/>
</dbReference>
<feature type="compositionally biased region" description="Polar residues" evidence="7">
    <location>
        <begin position="732"/>
        <end position="747"/>
    </location>
</feature>